<dbReference type="AlphaFoldDB" id="A0A8G1RMR9"/>
<name>A0A8G1RMR9_9EURO</name>
<feature type="transmembrane region" description="Helical" evidence="1">
    <location>
        <begin position="40"/>
        <end position="65"/>
    </location>
</feature>
<keyword evidence="1" id="KW-0472">Membrane</keyword>
<organism evidence="2 3">
    <name type="scientific">Aspergillus fijiensis CBS 313.89</name>
    <dbReference type="NCBI Taxonomy" id="1448319"/>
    <lineage>
        <taxon>Eukaryota</taxon>
        <taxon>Fungi</taxon>
        <taxon>Dikarya</taxon>
        <taxon>Ascomycota</taxon>
        <taxon>Pezizomycotina</taxon>
        <taxon>Eurotiomycetes</taxon>
        <taxon>Eurotiomycetidae</taxon>
        <taxon>Eurotiales</taxon>
        <taxon>Aspergillaceae</taxon>
        <taxon>Aspergillus</taxon>
    </lineage>
</organism>
<keyword evidence="1" id="KW-1133">Transmembrane helix</keyword>
<gene>
    <name evidence="2" type="ORF">BO72DRAFT_210441</name>
</gene>
<protein>
    <submittedName>
        <fullName evidence="2">Uncharacterized protein</fullName>
    </submittedName>
</protein>
<proteinExistence type="predicted"/>
<keyword evidence="1" id="KW-0812">Transmembrane</keyword>
<keyword evidence="3" id="KW-1185">Reference proteome</keyword>
<sequence length="119" mass="13488">MNRFWESKGRSCLKLLCSCHLLETWKQVVSRVLLTSVYSLVFISLTLVRAGLVLDSSVLASFLFVPSGTLQKELHELYTFLDGFRVCTCWMGSNSTLDWCMHYLGQEASMKGPSARVRT</sequence>
<dbReference type="EMBL" id="KZ824670">
    <property type="protein sequence ID" value="RAK74261.1"/>
    <property type="molecule type" value="Genomic_DNA"/>
</dbReference>
<reference evidence="2 3" key="1">
    <citation type="submission" date="2018-02" db="EMBL/GenBank/DDBJ databases">
        <title>The genomes of Aspergillus section Nigri reveals drivers in fungal speciation.</title>
        <authorList>
            <consortium name="DOE Joint Genome Institute"/>
            <person name="Vesth T.C."/>
            <person name="Nybo J."/>
            <person name="Theobald S."/>
            <person name="Brandl J."/>
            <person name="Frisvad J.C."/>
            <person name="Nielsen K.F."/>
            <person name="Lyhne E.K."/>
            <person name="Kogle M.E."/>
            <person name="Kuo A."/>
            <person name="Riley R."/>
            <person name="Clum A."/>
            <person name="Nolan M."/>
            <person name="Lipzen A."/>
            <person name="Salamov A."/>
            <person name="Henrissat B."/>
            <person name="Wiebenga A."/>
            <person name="De vries R.P."/>
            <person name="Grigoriev I.V."/>
            <person name="Mortensen U.H."/>
            <person name="Andersen M.R."/>
            <person name="Baker S.E."/>
        </authorList>
    </citation>
    <scope>NUCLEOTIDE SEQUENCE [LARGE SCALE GENOMIC DNA]</scope>
    <source>
        <strain evidence="2 3">CBS 313.89</strain>
    </source>
</reference>
<evidence type="ECO:0000256" key="1">
    <source>
        <dbReference type="SAM" id="Phobius"/>
    </source>
</evidence>
<evidence type="ECO:0000313" key="3">
    <source>
        <dbReference type="Proteomes" id="UP000249789"/>
    </source>
</evidence>
<accession>A0A8G1RMR9</accession>
<dbReference type="GeneID" id="63856997"/>
<dbReference type="RefSeq" id="XP_040798271.1">
    <property type="nucleotide sequence ID" value="XM_040939664.1"/>
</dbReference>
<evidence type="ECO:0000313" key="2">
    <source>
        <dbReference type="EMBL" id="RAK74261.1"/>
    </source>
</evidence>
<dbReference type="VEuPathDB" id="FungiDB:BO72DRAFT_210441"/>
<dbReference type="Proteomes" id="UP000249789">
    <property type="component" value="Unassembled WGS sequence"/>
</dbReference>